<gene>
    <name evidence="5" type="ORF">GCM10022215_42580</name>
</gene>
<dbReference type="InterPro" id="IPR018929">
    <property type="entry name" value="DUF2510"/>
</dbReference>
<feature type="coiled-coil region" evidence="1">
    <location>
        <begin position="97"/>
        <end position="132"/>
    </location>
</feature>
<protein>
    <recommendedName>
        <fullName evidence="4">DUF2510 domain-containing protein</fullName>
    </recommendedName>
</protein>
<evidence type="ECO:0000256" key="2">
    <source>
        <dbReference type="SAM" id="MobiDB-lite"/>
    </source>
</evidence>
<comment type="caution">
    <text evidence="5">The sequence shown here is derived from an EMBL/GenBank/DDBJ whole genome shotgun (WGS) entry which is preliminary data.</text>
</comment>
<keyword evidence="6" id="KW-1185">Reference proteome</keyword>
<evidence type="ECO:0000256" key="3">
    <source>
        <dbReference type="SAM" id="Phobius"/>
    </source>
</evidence>
<evidence type="ECO:0000313" key="6">
    <source>
        <dbReference type="Proteomes" id="UP001501495"/>
    </source>
</evidence>
<keyword evidence="3" id="KW-0812">Transmembrane</keyword>
<accession>A0ABP7Y2M4</accession>
<keyword evidence="1" id="KW-0175">Coiled coil</keyword>
<sequence length="265" mass="28634">MSENSPTNPEAPAAAWLPDPHDPTLLRYWDGAGWTGATAPRQPSLDDPTPPTTTESTPDQRTRRPRRRLVIAVLLAVTIAGTAIAGGVWKHRSDVAAAEAAARKAAAAKERREAEEEQAAREAAERARLQQARADYRGCTTQVGPLLDALRRVDARLDVGVSQSQLSSLVGAASVAYDRVEFDRIDAECASAAERMRVALNAYIGTVSTWNDCIFDDTFSCDVDRDILAGMRAKWSRASGLIQRADRLIDSLDPDRPAPTGSLAS</sequence>
<dbReference type="Pfam" id="PF10708">
    <property type="entry name" value="DUF2510"/>
    <property type="match status" value="1"/>
</dbReference>
<feature type="domain" description="DUF2510" evidence="4">
    <location>
        <begin position="14"/>
        <end position="43"/>
    </location>
</feature>
<name>A0ABP7Y2M4_9ACTN</name>
<dbReference type="Proteomes" id="UP001501495">
    <property type="component" value="Unassembled WGS sequence"/>
</dbReference>
<dbReference type="RefSeq" id="WP_344735554.1">
    <property type="nucleotide sequence ID" value="NZ_BAAAZH010000036.1"/>
</dbReference>
<evidence type="ECO:0000313" key="5">
    <source>
        <dbReference type="EMBL" id="GAA4129725.1"/>
    </source>
</evidence>
<reference evidence="6" key="1">
    <citation type="journal article" date="2019" name="Int. J. Syst. Evol. Microbiol.">
        <title>The Global Catalogue of Microorganisms (GCM) 10K type strain sequencing project: providing services to taxonomists for standard genome sequencing and annotation.</title>
        <authorList>
            <consortium name="The Broad Institute Genomics Platform"/>
            <consortium name="The Broad Institute Genome Sequencing Center for Infectious Disease"/>
            <person name="Wu L."/>
            <person name="Ma J."/>
        </authorList>
    </citation>
    <scope>NUCLEOTIDE SEQUENCE [LARGE SCALE GENOMIC DNA]</scope>
    <source>
        <strain evidence="6">JCM 16703</strain>
    </source>
</reference>
<feature type="transmembrane region" description="Helical" evidence="3">
    <location>
        <begin position="69"/>
        <end position="89"/>
    </location>
</feature>
<evidence type="ECO:0000259" key="4">
    <source>
        <dbReference type="Pfam" id="PF10708"/>
    </source>
</evidence>
<evidence type="ECO:0000256" key="1">
    <source>
        <dbReference type="SAM" id="Coils"/>
    </source>
</evidence>
<dbReference type="EMBL" id="BAAAZH010000036">
    <property type="protein sequence ID" value="GAA4129725.1"/>
    <property type="molecule type" value="Genomic_DNA"/>
</dbReference>
<keyword evidence="3" id="KW-0472">Membrane</keyword>
<keyword evidence="3" id="KW-1133">Transmembrane helix</keyword>
<feature type="region of interest" description="Disordered" evidence="2">
    <location>
        <begin position="1"/>
        <end position="65"/>
    </location>
</feature>
<proteinExistence type="predicted"/>
<feature type="compositionally biased region" description="Low complexity" evidence="2">
    <location>
        <begin position="43"/>
        <end position="59"/>
    </location>
</feature>
<organism evidence="5 6">
    <name type="scientific">Nocardioides fonticola</name>
    <dbReference type="NCBI Taxonomy" id="450363"/>
    <lineage>
        <taxon>Bacteria</taxon>
        <taxon>Bacillati</taxon>
        <taxon>Actinomycetota</taxon>
        <taxon>Actinomycetes</taxon>
        <taxon>Propionibacteriales</taxon>
        <taxon>Nocardioidaceae</taxon>
        <taxon>Nocardioides</taxon>
    </lineage>
</organism>